<dbReference type="AlphaFoldDB" id="A0A8H6XCK7"/>
<gene>
    <name evidence="1" type="ORF">MSAN_02207900</name>
</gene>
<dbReference type="EMBL" id="JACAZH010000032">
    <property type="protein sequence ID" value="KAF7338850.1"/>
    <property type="molecule type" value="Genomic_DNA"/>
</dbReference>
<organism evidence="1 2">
    <name type="scientific">Mycena sanguinolenta</name>
    <dbReference type="NCBI Taxonomy" id="230812"/>
    <lineage>
        <taxon>Eukaryota</taxon>
        <taxon>Fungi</taxon>
        <taxon>Dikarya</taxon>
        <taxon>Basidiomycota</taxon>
        <taxon>Agaricomycotina</taxon>
        <taxon>Agaricomycetes</taxon>
        <taxon>Agaricomycetidae</taxon>
        <taxon>Agaricales</taxon>
        <taxon>Marasmiineae</taxon>
        <taxon>Mycenaceae</taxon>
        <taxon>Mycena</taxon>
    </lineage>
</organism>
<sequence>MRALLSAKSQDWRVNGYMRTLNFMQAFQPHKPIENSTYLSLMQEQDDSPGLKEDNPMVLVQPERRPRVYNRPVEAILAYTADEGFQLAVGSRGASDGVLVQKAFFCKLDKRWNFRSSLWDLSYCS</sequence>
<evidence type="ECO:0000313" key="2">
    <source>
        <dbReference type="Proteomes" id="UP000623467"/>
    </source>
</evidence>
<comment type="caution">
    <text evidence="1">The sequence shown here is derived from an EMBL/GenBank/DDBJ whole genome shotgun (WGS) entry which is preliminary data.</text>
</comment>
<protein>
    <submittedName>
        <fullName evidence="1">Uncharacterized protein</fullName>
    </submittedName>
</protein>
<proteinExistence type="predicted"/>
<dbReference type="OrthoDB" id="10487902at2759"/>
<keyword evidence="2" id="KW-1185">Reference proteome</keyword>
<name>A0A8H6XCK7_9AGAR</name>
<reference evidence="1" key="1">
    <citation type="submission" date="2020-05" db="EMBL/GenBank/DDBJ databases">
        <title>Mycena genomes resolve the evolution of fungal bioluminescence.</title>
        <authorList>
            <person name="Tsai I.J."/>
        </authorList>
    </citation>
    <scope>NUCLEOTIDE SEQUENCE</scope>
    <source>
        <strain evidence="1">160909Yilan</strain>
    </source>
</reference>
<accession>A0A8H6XCK7</accession>
<evidence type="ECO:0000313" key="1">
    <source>
        <dbReference type="EMBL" id="KAF7338850.1"/>
    </source>
</evidence>
<dbReference type="Proteomes" id="UP000623467">
    <property type="component" value="Unassembled WGS sequence"/>
</dbReference>